<dbReference type="EMBL" id="NOWF01000003">
    <property type="protein sequence ID" value="OYD08546.1"/>
    <property type="molecule type" value="Genomic_DNA"/>
</dbReference>
<protein>
    <submittedName>
        <fullName evidence="1">Uncharacterized protein</fullName>
    </submittedName>
</protein>
<dbReference type="OrthoDB" id="2656414at2"/>
<accession>A0A235B8D9</accession>
<evidence type="ECO:0000313" key="1">
    <source>
        <dbReference type="EMBL" id="OYD08546.1"/>
    </source>
</evidence>
<reference evidence="1 2" key="1">
    <citation type="submission" date="2017-07" db="EMBL/GenBank/DDBJ databases">
        <title>The genome sequence of Paludifilum halophilum highlights mechanisms for microbial adaptation to high salt environemnts.</title>
        <authorList>
            <person name="Belbahri L."/>
        </authorList>
    </citation>
    <scope>NUCLEOTIDE SEQUENCE [LARGE SCALE GENOMIC DNA]</scope>
    <source>
        <strain evidence="1 2">DSM 102817</strain>
    </source>
</reference>
<name>A0A235B8D9_9BACL</name>
<dbReference type="Proteomes" id="UP000215459">
    <property type="component" value="Unassembled WGS sequence"/>
</dbReference>
<proteinExistence type="predicted"/>
<organism evidence="1 2">
    <name type="scientific">Paludifilum halophilum</name>
    <dbReference type="NCBI Taxonomy" id="1642702"/>
    <lineage>
        <taxon>Bacteria</taxon>
        <taxon>Bacillati</taxon>
        <taxon>Bacillota</taxon>
        <taxon>Bacilli</taxon>
        <taxon>Bacillales</taxon>
        <taxon>Thermoactinomycetaceae</taxon>
        <taxon>Paludifilum</taxon>
    </lineage>
</organism>
<gene>
    <name evidence="1" type="ORF">CHM34_06885</name>
</gene>
<dbReference type="AlphaFoldDB" id="A0A235B8D9"/>
<evidence type="ECO:0000313" key="2">
    <source>
        <dbReference type="Proteomes" id="UP000215459"/>
    </source>
</evidence>
<comment type="caution">
    <text evidence="1">The sequence shown here is derived from an EMBL/GenBank/DDBJ whole genome shotgun (WGS) entry which is preliminary data.</text>
</comment>
<dbReference type="RefSeq" id="WP_094263851.1">
    <property type="nucleotide sequence ID" value="NZ_NOWF01000003.1"/>
</dbReference>
<keyword evidence="2" id="KW-1185">Reference proteome</keyword>
<sequence length="111" mass="12022">MARTAIPVDSPTTNGILLQVDTTIDQTNGMEFTNTGREVLLVENTGTGALTVTLDYAPDRFGRDGQKSVTLQEGETKVIGPFDRDLYNQNNKVYVDFDAATGNVAVVKVLL</sequence>